<dbReference type="EC" id="1.8.4.11" evidence="4"/>
<sequence>MTMDVATFGGGCFWCTEAVFQQLRGVKSVEPGYSGGQIANPRSEQVAEGDTGHAEVVRVCFDNEVISYRALLEILFAIHDPTTLNRQGSDIGTQYRSVIFTHSAGQDEVARKVMQEIACVWDAPVVTELGSAPEFYAAEDYHQNYYKLNGHHNYCAMVVAPKVQVAREYVSQKIRGQNVEARGNYSTSQNMMTRYS</sequence>
<comment type="function">
    <text evidence="4">Has an important function as a repair enzyme for proteins that have been inactivated by oxidation. Catalyzes the reversible oxidation-reduction of methionine sulfoxide in proteins to methionine.</text>
</comment>
<evidence type="ECO:0000313" key="7">
    <source>
        <dbReference type="Proteomes" id="UP000274350"/>
    </source>
</evidence>
<organism evidence="6 7">
    <name type="scientific">Undibacterium piscinae</name>
    <dbReference type="NCBI Taxonomy" id="2495591"/>
    <lineage>
        <taxon>Bacteria</taxon>
        <taxon>Pseudomonadati</taxon>
        <taxon>Pseudomonadota</taxon>
        <taxon>Betaproteobacteria</taxon>
        <taxon>Burkholderiales</taxon>
        <taxon>Oxalobacteraceae</taxon>
        <taxon>Undibacterium</taxon>
    </lineage>
</organism>
<dbReference type="InterPro" id="IPR002569">
    <property type="entry name" value="Met_Sox_Rdtase_MsrA_dom"/>
</dbReference>
<evidence type="ECO:0000256" key="1">
    <source>
        <dbReference type="ARBA" id="ARBA00023002"/>
    </source>
</evidence>
<dbReference type="KEGG" id="upi:EJG51_009165"/>
<dbReference type="NCBIfam" id="TIGR00401">
    <property type="entry name" value="msrA"/>
    <property type="match status" value="1"/>
</dbReference>
<accession>A0A6M4A477</accession>
<comment type="similarity">
    <text evidence="4">Belongs to the MsrA Met sulfoxide reductase family.</text>
</comment>
<evidence type="ECO:0000259" key="5">
    <source>
        <dbReference type="Pfam" id="PF01625"/>
    </source>
</evidence>
<dbReference type="Gene3D" id="3.30.1060.10">
    <property type="entry name" value="Peptide methionine sulphoxide reductase MsrA"/>
    <property type="match status" value="1"/>
</dbReference>
<dbReference type="InterPro" id="IPR036509">
    <property type="entry name" value="Met_Sox_Rdtase_MsrA_sf"/>
</dbReference>
<proteinExistence type="inferred from homology"/>
<dbReference type="GO" id="GO:0008113">
    <property type="term" value="F:peptide-methionine (S)-S-oxide reductase activity"/>
    <property type="evidence" value="ECO:0007669"/>
    <property type="project" value="UniProtKB-UniRule"/>
</dbReference>
<comment type="catalytic activity">
    <reaction evidence="2 4">
        <text>L-methionyl-[protein] + [thioredoxin]-disulfide + H2O = L-methionyl-(S)-S-oxide-[protein] + [thioredoxin]-dithiol</text>
        <dbReference type="Rhea" id="RHEA:14217"/>
        <dbReference type="Rhea" id="RHEA-COMP:10698"/>
        <dbReference type="Rhea" id="RHEA-COMP:10700"/>
        <dbReference type="Rhea" id="RHEA-COMP:12313"/>
        <dbReference type="Rhea" id="RHEA-COMP:12315"/>
        <dbReference type="ChEBI" id="CHEBI:15377"/>
        <dbReference type="ChEBI" id="CHEBI:16044"/>
        <dbReference type="ChEBI" id="CHEBI:29950"/>
        <dbReference type="ChEBI" id="CHEBI:44120"/>
        <dbReference type="ChEBI" id="CHEBI:50058"/>
        <dbReference type="EC" id="1.8.4.11"/>
    </reaction>
</comment>
<keyword evidence="7" id="KW-1185">Reference proteome</keyword>
<dbReference type="Pfam" id="PF01625">
    <property type="entry name" value="PMSR"/>
    <property type="match status" value="1"/>
</dbReference>
<gene>
    <name evidence="4 6" type="primary">msrA</name>
    <name evidence="6" type="ORF">EJG51_009165</name>
</gene>
<dbReference type="OrthoDB" id="4174719at2"/>
<feature type="active site" evidence="4">
    <location>
        <position position="12"/>
    </location>
</feature>
<protein>
    <recommendedName>
        <fullName evidence="4">Peptide methionine sulfoxide reductase MsrA</fullName>
        <shortName evidence="4">Protein-methionine-S-oxide reductase</shortName>
        <ecNumber evidence="4">1.8.4.11</ecNumber>
    </recommendedName>
    <alternativeName>
        <fullName evidence="4">Peptide-methionine (S)-S-oxide reductase</fullName>
        <shortName evidence="4">Peptide Met(O) reductase</shortName>
    </alternativeName>
</protein>
<evidence type="ECO:0000256" key="4">
    <source>
        <dbReference type="HAMAP-Rule" id="MF_01401"/>
    </source>
</evidence>
<evidence type="ECO:0000256" key="3">
    <source>
        <dbReference type="ARBA" id="ARBA00048782"/>
    </source>
</evidence>
<dbReference type="HAMAP" id="MF_01401">
    <property type="entry name" value="MsrA"/>
    <property type="match status" value="1"/>
</dbReference>
<dbReference type="AlphaFoldDB" id="A0A6M4A477"/>
<dbReference type="EMBL" id="CP051152">
    <property type="protein sequence ID" value="QJQ05994.1"/>
    <property type="molecule type" value="Genomic_DNA"/>
</dbReference>
<reference evidence="6 7" key="1">
    <citation type="journal article" date="2019" name="Int. J. Syst. Evol. Microbiol.">
        <title>Undibacterium piscinae sp. nov., isolated from Korean shiner intestine.</title>
        <authorList>
            <person name="Lee S.Y."/>
            <person name="Kang W."/>
            <person name="Kim P.S."/>
            <person name="Kim H.S."/>
            <person name="Sung H."/>
            <person name="Shin N.R."/>
            <person name="Whon T.W."/>
            <person name="Yun J.H."/>
            <person name="Lee J.Y."/>
            <person name="Lee J.Y."/>
            <person name="Jung M.J."/>
            <person name="Jeong Y.S."/>
            <person name="Tak E.J."/>
            <person name="Han J.E."/>
            <person name="Hyun D.W."/>
            <person name="Kang M.S."/>
            <person name="Lee K.E."/>
            <person name="Lee B.H."/>
            <person name="Bae J.W."/>
        </authorList>
    </citation>
    <scope>NUCLEOTIDE SEQUENCE [LARGE SCALE GENOMIC DNA]</scope>
    <source>
        <strain evidence="6 7">S11R28</strain>
    </source>
</reference>
<dbReference type="PANTHER" id="PTHR43774">
    <property type="entry name" value="PEPTIDE METHIONINE SULFOXIDE REDUCTASE"/>
    <property type="match status" value="1"/>
</dbReference>
<dbReference type="SUPFAM" id="SSF55068">
    <property type="entry name" value="Peptide methionine sulfoxide reductase"/>
    <property type="match status" value="1"/>
</dbReference>
<evidence type="ECO:0000256" key="2">
    <source>
        <dbReference type="ARBA" id="ARBA00047806"/>
    </source>
</evidence>
<dbReference type="Proteomes" id="UP000274350">
    <property type="component" value="Chromosome"/>
</dbReference>
<keyword evidence="1 4" id="KW-0560">Oxidoreductase</keyword>
<dbReference type="PANTHER" id="PTHR43774:SF1">
    <property type="entry name" value="PEPTIDE METHIONINE SULFOXIDE REDUCTASE MSRA 2"/>
    <property type="match status" value="1"/>
</dbReference>
<name>A0A6M4A477_9BURK</name>
<comment type="catalytic activity">
    <reaction evidence="3 4">
        <text>[thioredoxin]-disulfide + L-methionine + H2O = L-methionine (S)-S-oxide + [thioredoxin]-dithiol</text>
        <dbReference type="Rhea" id="RHEA:19993"/>
        <dbReference type="Rhea" id="RHEA-COMP:10698"/>
        <dbReference type="Rhea" id="RHEA-COMP:10700"/>
        <dbReference type="ChEBI" id="CHEBI:15377"/>
        <dbReference type="ChEBI" id="CHEBI:29950"/>
        <dbReference type="ChEBI" id="CHEBI:50058"/>
        <dbReference type="ChEBI" id="CHEBI:57844"/>
        <dbReference type="ChEBI" id="CHEBI:58772"/>
        <dbReference type="EC" id="1.8.4.11"/>
    </reaction>
</comment>
<feature type="domain" description="Peptide methionine sulphoxide reductase MsrA" evidence="5">
    <location>
        <begin position="6"/>
        <end position="155"/>
    </location>
</feature>
<evidence type="ECO:0000313" key="6">
    <source>
        <dbReference type="EMBL" id="QJQ05994.1"/>
    </source>
</evidence>